<dbReference type="SUPFAM" id="SSF53800">
    <property type="entry name" value="Chelatase"/>
    <property type="match status" value="1"/>
</dbReference>
<keyword evidence="4" id="KW-1185">Reference proteome</keyword>
<name>A0ABW3HRK5_9BACL</name>
<dbReference type="Pfam" id="PF01903">
    <property type="entry name" value="CbiX"/>
    <property type="match status" value="2"/>
</dbReference>
<dbReference type="RefSeq" id="WP_377564537.1">
    <property type="nucleotide sequence ID" value="NZ_JBHTJZ010000014.1"/>
</dbReference>
<organism evidence="3 4">
    <name type="scientific">Paenibacillus chungangensis</name>
    <dbReference type="NCBI Taxonomy" id="696535"/>
    <lineage>
        <taxon>Bacteria</taxon>
        <taxon>Bacillati</taxon>
        <taxon>Bacillota</taxon>
        <taxon>Bacilli</taxon>
        <taxon>Bacillales</taxon>
        <taxon>Paenibacillaceae</taxon>
        <taxon>Paenibacillus</taxon>
    </lineage>
</organism>
<accession>A0ABW3HRK5</accession>
<dbReference type="PANTHER" id="PTHR33542:SF3">
    <property type="entry name" value="SIROHYDROCHLORIN FERROCHELATASE, CHLOROPLASTIC"/>
    <property type="match status" value="1"/>
</dbReference>
<keyword evidence="1" id="KW-0479">Metal-binding</keyword>
<protein>
    <submittedName>
        <fullName evidence="3">Sirohydrochlorin chelatase</fullName>
    </submittedName>
</protein>
<dbReference type="InterPro" id="IPR002762">
    <property type="entry name" value="CbiX-like"/>
</dbReference>
<keyword evidence="2" id="KW-0456">Lyase</keyword>
<dbReference type="EMBL" id="JBHTJZ010000014">
    <property type="protein sequence ID" value="MFD0960166.1"/>
    <property type="molecule type" value="Genomic_DNA"/>
</dbReference>
<dbReference type="CDD" id="cd03416">
    <property type="entry name" value="CbiX_SirB_N"/>
    <property type="match status" value="1"/>
</dbReference>
<evidence type="ECO:0000256" key="1">
    <source>
        <dbReference type="ARBA" id="ARBA00022723"/>
    </source>
</evidence>
<gene>
    <name evidence="3" type="ORF">ACFQ2I_12270</name>
</gene>
<comment type="caution">
    <text evidence="3">The sequence shown here is derived from an EMBL/GenBank/DDBJ whole genome shotgun (WGS) entry which is preliminary data.</text>
</comment>
<dbReference type="InterPro" id="IPR050963">
    <property type="entry name" value="Sirohydro_Cobaltochel/CbiX"/>
</dbReference>
<sequence>MKPGVLVISHGSRDAGWVSLVDAAVVAASSRCAEHVREQVGMEVPVVSSFLEIVENRLIQDGIDDLERQGVTDIFVVPLFVSSGSTHVDEIAQAFGYPSIADGFCGDLGTFRTSANITYGRPMDDAPEVIELLLDNLSELSVRPSEEALLLIGHGSEEPVFRERWQRGLSRLAERLCDLGGFARADYALLLPDEASRKLTALQSAQPDEPIIVVPLFLSQGYFTNHVIPARLAGLAYRYNGSAMLPHPAIERWIERHIGCWLSGFISQRNEEGAM</sequence>
<evidence type="ECO:0000313" key="3">
    <source>
        <dbReference type="EMBL" id="MFD0960166.1"/>
    </source>
</evidence>
<dbReference type="PANTHER" id="PTHR33542">
    <property type="entry name" value="SIROHYDROCHLORIN FERROCHELATASE, CHLOROPLASTIC"/>
    <property type="match status" value="1"/>
</dbReference>
<evidence type="ECO:0000256" key="2">
    <source>
        <dbReference type="ARBA" id="ARBA00023239"/>
    </source>
</evidence>
<reference evidence="4" key="1">
    <citation type="journal article" date="2019" name="Int. J. Syst. Evol. Microbiol.">
        <title>The Global Catalogue of Microorganisms (GCM) 10K type strain sequencing project: providing services to taxonomists for standard genome sequencing and annotation.</title>
        <authorList>
            <consortium name="The Broad Institute Genomics Platform"/>
            <consortium name="The Broad Institute Genome Sequencing Center for Infectious Disease"/>
            <person name="Wu L."/>
            <person name="Ma J."/>
        </authorList>
    </citation>
    <scope>NUCLEOTIDE SEQUENCE [LARGE SCALE GENOMIC DNA]</scope>
    <source>
        <strain evidence="4">CCUG 59129</strain>
    </source>
</reference>
<evidence type="ECO:0000313" key="4">
    <source>
        <dbReference type="Proteomes" id="UP001596989"/>
    </source>
</evidence>
<dbReference type="Proteomes" id="UP001596989">
    <property type="component" value="Unassembled WGS sequence"/>
</dbReference>
<dbReference type="Gene3D" id="3.40.50.1400">
    <property type="match status" value="2"/>
</dbReference>
<proteinExistence type="predicted"/>